<evidence type="ECO:0000313" key="3">
    <source>
        <dbReference type="Proteomes" id="UP000233649"/>
    </source>
</evidence>
<dbReference type="SUPFAM" id="SSF52540">
    <property type="entry name" value="P-loop containing nucleoside triphosphate hydrolases"/>
    <property type="match status" value="1"/>
</dbReference>
<dbReference type="Pfam" id="PF13401">
    <property type="entry name" value="AAA_22"/>
    <property type="match status" value="1"/>
</dbReference>
<dbReference type="InterPro" id="IPR011990">
    <property type="entry name" value="TPR-like_helical_dom_sf"/>
</dbReference>
<name>A0A2J1E0E0_9CHLR</name>
<dbReference type="PANTHER" id="PTHR34301">
    <property type="entry name" value="DNA-BINDING PROTEIN-RELATED"/>
    <property type="match status" value="1"/>
</dbReference>
<dbReference type="SUPFAM" id="SSF48452">
    <property type="entry name" value="TPR-like"/>
    <property type="match status" value="1"/>
</dbReference>
<organism evidence="2 3">
    <name type="scientific">Dehalococcoides mccartyi</name>
    <dbReference type="NCBI Taxonomy" id="61435"/>
    <lineage>
        <taxon>Bacteria</taxon>
        <taxon>Bacillati</taxon>
        <taxon>Chloroflexota</taxon>
        <taxon>Dehalococcoidia</taxon>
        <taxon>Dehalococcoidales</taxon>
        <taxon>Dehalococcoidaceae</taxon>
        <taxon>Dehalococcoides</taxon>
    </lineage>
</organism>
<dbReference type="EMBL" id="PHFD01000043">
    <property type="protein sequence ID" value="PKH47944.1"/>
    <property type="molecule type" value="Genomic_DNA"/>
</dbReference>
<dbReference type="InterPro" id="IPR049945">
    <property type="entry name" value="AAA_22"/>
</dbReference>
<dbReference type="SMART" id="SM00028">
    <property type="entry name" value="TPR"/>
    <property type="match status" value="2"/>
</dbReference>
<protein>
    <recommendedName>
        <fullName evidence="1">ORC1/DEAH AAA+ ATPase domain-containing protein</fullName>
    </recommendedName>
</protein>
<dbReference type="AlphaFoldDB" id="A0A2J1E0E0"/>
<dbReference type="InterPro" id="IPR027417">
    <property type="entry name" value="P-loop_NTPase"/>
</dbReference>
<dbReference type="Gene3D" id="3.40.50.300">
    <property type="entry name" value="P-loop containing nucleotide triphosphate hydrolases"/>
    <property type="match status" value="1"/>
</dbReference>
<feature type="domain" description="ORC1/DEAH AAA+ ATPase" evidence="1">
    <location>
        <begin position="47"/>
        <end position="214"/>
    </location>
</feature>
<reference evidence="2 3" key="1">
    <citation type="journal article" date="2017" name="FEMS Microbiol. Ecol.">
        <title>Reconstructed genomes of novel Dehalococcoides mccartyi strains from 1,2,3,4-tetrachlorodibenzo-p-dioxin-dechlorinating enrichment cultures reveal divergent reductive dehalogenase gene profiles.</title>
        <authorList>
            <person name="Dam H.T."/>
            <person name="Vollmers J."/>
            <person name="Kaster A.K."/>
            <person name="Haggblom M.M."/>
        </authorList>
    </citation>
    <scope>NUCLEOTIDE SEQUENCE [LARGE SCALE GENOMIC DNA]</scope>
    <source>
        <strain evidence="2 3">H1-3-2.001</strain>
    </source>
</reference>
<accession>A0A2J1E0E0</accession>
<dbReference type="GO" id="GO:0016887">
    <property type="term" value="F:ATP hydrolysis activity"/>
    <property type="evidence" value="ECO:0007669"/>
    <property type="project" value="InterPro"/>
</dbReference>
<sequence length="859" mass="99405">MNLSNMTNPYDWHIPVKDNKLFSGRKHEKQIIFDELECLKSRPNKNPLIVLKGERRVGKTSLINYICNDDSTNDIFFIDIRIYELITPIIFWKEVFYRIISKLNDLGIKVDRGGDTKTNSIGYQLNSENTSRPCYLECPSIFGNGEISNFYLQSDINEVLSAIQNKGYKALVLIIDEAQHLNNSSDIQSQLRDIRDNVRHIGLILAGTHDIASLFSNSSLPLYGQQTSLEIKNYTNIEEICACAILPLSKDEQILMSPVTINYLAKLSQGKPSHIRLICNAIYERYRKNLQTDLNITKEALFEILEIIKSQEEDKGTYNIIRSIEKLDTVNLELLYNMTRFPNWTLNDIVSLDESFRGEAYSEAASRRRFDFINNKKQIFISDGILENDEERCILNGGEFVNLFLRFHIELKRYGKLLKKVHLNGIVPTPFSEKCIKLLNSLCYILGDNPEIGYSIFHTFFQDQEGDLIQKVKDRYHFISDLISGKAMENDEHSRSIFSECANIANLVERQGKYCLYCISIRNLDNSFELIQTEMYFNQSDPVNINLQDLNPTAWENIKKQAEIAHIVIEDTACFEVDLLNLESLLKYVGLELNQVLSKGNDIQKWTVLALQHAVKSVEKDNFNTTEYEKQIMQNPSWVPYYSKHNMEDALIDIDNCLNKIESRAVKARLFNDRGYIRYSMSDGYNKSQAIRDLELAINYHFIDFGLSLLNVAYIYLDKNNYDDAIDYCQLALMLSNMRHNIIAGYLRYRLLVPPSGFGFIPKIEMTPANTIEIAYLNMAFAYTHSDRIALAYTCLNEGLEVIPSSFYLKHGLARLYLFDMKAPEAKKIYQELRNMTCPSPYFVDELKRMTKGYHRFRK</sequence>
<dbReference type="Proteomes" id="UP000233649">
    <property type="component" value="Unassembled WGS sequence"/>
</dbReference>
<dbReference type="PANTHER" id="PTHR34301:SF8">
    <property type="entry name" value="ATPASE DOMAIN-CONTAINING PROTEIN"/>
    <property type="match status" value="1"/>
</dbReference>
<evidence type="ECO:0000259" key="1">
    <source>
        <dbReference type="Pfam" id="PF13401"/>
    </source>
</evidence>
<gene>
    <name evidence="2" type="ORF">CVH13_00132</name>
</gene>
<evidence type="ECO:0000313" key="2">
    <source>
        <dbReference type="EMBL" id="PKH47944.1"/>
    </source>
</evidence>
<dbReference type="InterPro" id="IPR019734">
    <property type="entry name" value="TPR_rpt"/>
</dbReference>
<comment type="caution">
    <text evidence="2">The sequence shown here is derived from an EMBL/GenBank/DDBJ whole genome shotgun (WGS) entry which is preliminary data.</text>
</comment>
<proteinExistence type="predicted"/>
<dbReference type="Gene3D" id="1.25.40.10">
    <property type="entry name" value="Tetratricopeptide repeat domain"/>
    <property type="match status" value="1"/>
</dbReference>